<proteinExistence type="predicted"/>
<protein>
    <submittedName>
        <fullName evidence="1">Uncharacterized protein</fullName>
    </submittedName>
</protein>
<accession>S4P6U7</accession>
<reference evidence="1" key="1">
    <citation type="journal article" date="2013" name="BMC Genomics">
        <title>Unscrambling butterfly oogenesis.</title>
        <authorList>
            <person name="Carter J.M."/>
            <person name="Baker S.C."/>
            <person name="Pink R."/>
            <person name="Carter D.R."/>
            <person name="Collins A."/>
            <person name="Tomlin J."/>
            <person name="Gibbs M."/>
            <person name="Breuker C.J."/>
        </authorList>
    </citation>
    <scope>NUCLEOTIDE SEQUENCE</scope>
    <source>
        <tissue evidence="1">Ovary</tissue>
    </source>
</reference>
<organism evidence="1">
    <name type="scientific">Pararge aegeria</name>
    <name type="common">speckled wood butterfly</name>
    <dbReference type="NCBI Taxonomy" id="116150"/>
    <lineage>
        <taxon>Eukaryota</taxon>
        <taxon>Metazoa</taxon>
        <taxon>Ecdysozoa</taxon>
        <taxon>Arthropoda</taxon>
        <taxon>Hexapoda</taxon>
        <taxon>Insecta</taxon>
        <taxon>Pterygota</taxon>
        <taxon>Neoptera</taxon>
        <taxon>Endopterygota</taxon>
        <taxon>Lepidoptera</taxon>
        <taxon>Glossata</taxon>
        <taxon>Ditrysia</taxon>
        <taxon>Papilionoidea</taxon>
        <taxon>Nymphalidae</taxon>
        <taxon>Satyrinae</taxon>
        <taxon>Satyrini</taxon>
        <taxon>Parargina</taxon>
        <taxon>Pararge</taxon>
    </lineage>
</organism>
<name>S4P6U7_9NEOP</name>
<reference evidence="1" key="2">
    <citation type="submission" date="2013-05" db="EMBL/GenBank/DDBJ databases">
        <authorList>
            <person name="Carter J.-M."/>
            <person name="Baker S.C."/>
            <person name="Pink R."/>
            <person name="Carter D.R.F."/>
            <person name="Collins A."/>
            <person name="Tomlin J."/>
            <person name="Gibbs M."/>
            <person name="Breuker C.J."/>
        </authorList>
    </citation>
    <scope>NUCLEOTIDE SEQUENCE</scope>
    <source>
        <tissue evidence="1">Ovary</tissue>
    </source>
</reference>
<evidence type="ECO:0000313" key="1">
    <source>
        <dbReference type="EMBL" id="JAA82340.1"/>
    </source>
</evidence>
<sequence length="79" mass="8907">MHYAIISPDGIELTWPPAKARQQGIGESLTQLVVIRILFRLELIKWKKLIFPGVKMSPAQASSAVRFIVPFSVQTFNIL</sequence>
<dbReference type="EMBL" id="GAIX01010220">
    <property type="protein sequence ID" value="JAA82340.1"/>
    <property type="molecule type" value="Transcribed_RNA"/>
</dbReference>
<dbReference type="AlphaFoldDB" id="S4P6U7"/>